<feature type="domain" description="N-acetyltransferase" evidence="3">
    <location>
        <begin position="152"/>
        <end position="282"/>
    </location>
</feature>
<keyword evidence="1" id="KW-0808">Transferase</keyword>
<keyword evidence="5" id="KW-1185">Reference proteome</keyword>
<dbReference type="Pfam" id="PF00583">
    <property type="entry name" value="Acetyltransf_1"/>
    <property type="match status" value="1"/>
</dbReference>
<dbReference type="PANTHER" id="PTHR43420">
    <property type="entry name" value="ACETYLTRANSFERASE"/>
    <property type="match status" value="1"/>
</dbReference>
<dbReference type="KEGG" id="ahb:bsdtb5_19020"/>
<name>A0A7R7ICH3_9FIRM</name>
<keyword evidence="2" id="KW-0012">Acyltransferase</keyword>
<dbReference type="InterPro" id="IPR016181">
    <property type="entry name" value="Acyl_CoA_acyltransferase"/>
</dbReference>
<reference evidence="4 5" key="1">
    <citation type="submission" date="2020-11" db="EMBL/GenBank/DDBJ databases">
        <title>Draft genome sequencing of a Lachnospiraceae strain isolated from anoxic soil subjected to BSD treatment.</title>
        <authorList>
            <person name="Uek A."/>
            <person name="Tonouchi A."/>
        </authorList>
    </citation>
    <scope>NUCLEOTIDE SEQUENCE [LARGE SCALE GENOMIC DNA]</scope>
    <source>
        <strain evidence="4 5">TB5</strain>
    </source>
</reference>
<dbReference type="Proteomes" id="UP000595897">
    <property type="component" value="Chromosome"/>
</dbReference>
<dbReference type="EMBL" id="AP024169">
    <property type="protein sequence ID" value="BCN30607.1"/>
    <property type="molecule type" value="Genomic_DNA"/>
</dbReference>
<dbReference type="PANTHER" id="PTHR43420:SF12">
    <property type="entry name" value="N-ACETYLTRANSFERASE DOMAIN-CONTAINING PROTEIN"/>
    <property type="match status" value="1"/>
</dbReference>
<organism evidence="4 5">
    <name type="scientific">Anaeromicropila herbilytica</name>
    <dbReference type="NCBI Taxonomy" id="2785025"/>
    <lineage>
        <taxon>Bacteria</taxon>
        <taxon>Bacillati</taxon>
        <taxon>Bacillota</taxon>
        <taxon>Clostridia</taxon>
        <taxon>Lachnospirales</taxon>
        <taxon>Lachnospiraceae</taxon>
        <taxon>Anaeromicropila</taxon>
    </lineage>
</organism>
<dbReference type="PROSITE" id="PS51186">
    <property type="entry name" value="GNAT"/>
    <property type="match status" value="1"/>
</dbReference>
<protein>
    <recommendedName>
        <fullName evidence="3">N-acetyltransferase domain-containing protein</fullName>
    </recommendedName>
</protein>
<proteinExistence type="predicted"/>
<evidence type="ECO:0000256" key="1">
    <source>
        <dbReference type="ARBA" id="ARBA00022679"/>
    </source>
</evidence>
<dbReference type="SUPFAM" id="SSF55729">
    <property type="entry name" value="Acyl-CoA N-acyltransferases (Nat)"/>
    <property type="match status" value="1"/>
</dbReference>
<gene>
    <name evidence="4" type="ORF">bsdtb5_19020</name>
</gene>
<dbReference type="RefSeq" id="WP_271715815.1">
    <property type="nucleotide sequence ID" value="NZ_AP024169.1"/>
</dbReference>
<dbReference type="InterPro" id="IPR000182">
    <property type="entry name" value="GNAT_dom"/>
</dbReference>
<dbReference type="CDD" id="cd04301">
    <property type="entry name" value="NAT_SF"/>
    <property type="match status" value="1"/>
</dbReference>
<evidence type="ECO:0000313" key="5">
    <source>
        <dbReference type="Proteomes" id="UP000595897"/>
    </source>
</evidence>
<dbReference type="Gene3D" id="3.40.630.30">
    <property type="match status" value="1"/>
</dbReference>
<dbReference type="GO" id="GO:0016747">
    <property type="term" value="F:acyltransferase activity, transferring groups other than amino-acyl groups"/>
    <property type="evidence" value="ECO:0007669"/>
    <property type="project" value="InterPro"/>
</dbReference>
<dbReference type="InterPro" id="IPR050680">
    <property type="entry name" value="YpeA/RimI_acetyltransf"/>
</dbReference>
<dbReference type="AlphaFoldDB" id="A0A7R7ICH3"/>
<evidence type="ECO:0000259" key="3">
    <source>
        <dbReference type="PROSITE" id="PS51186"/>
    </source>
</evidence>
<evidence type="ECO:0000313" key="4">
    <source>
        <dbReference type="EMBL" id="BCN30607.1"/>
    </source>
</evidence>
<sequence length="282" mass="33315">MIRECRREDFNKVIKYIFEKNAIAEYAFDTCPNEMEGIQQLLEEAIDKNDMKIIVSYEEKNINGVALLPCNDIENDCIGIFTTSSFKDIAMSMFQYVKDTLKGKSYYLYVNEQNKHIEELKDYYKVNDLGKDMTLVLDTYSDSFINSYIQENKQEDSFEEFKEDFAVMHDELFPDIYWSSKRILESLDDWKIILENNQDILIGYVILVMNKDNIYIQQIGVKEEYRKNGYGHKLIRRVMNYAAMNRKSLILDVETDNTSAISLYKSLGFKTVKVKHLYQIKF</sequence>
<accession>A0A7R7ICH3</accession>
<evidence type="ECO:0000256" key="2">
    <source>
        <dbReference type="ARBA" id="ARBA00023315"/>
    </source>
</evidence>